<gene>
    <name evidence="4" type="ORF">DGD08_09185</name>
</gene>
<dbReference type="InterPro" id="IPR000383">
    <property type="entry name" value="Xaa-Pro-like_dom"/>
</dbReference>
<organism evidence="4 5">
    <name type="scientific">Gemmatimonas aurantiaca</name>
    <dbReference type="NCBI Taxonomy" id="173480"/>
    <lineage>
        <taxon>Bacteria</taxon>
        <taxon>Pseudomonadati</taxon>
        <taxon>Gemmatimonadota</taxon>
        <taxon>Gemmatimonadia</taxon>
        <taxon>Gemmatimonadales</taxon>
        <taxon>Gemmatimonadaceae</taxon>
        <taxon>Gemmatimonas</taxon>
    </lineage>
</organism>
<evidence type="ECO:0000256" key="2">
    <source>
        <dbReference type="SAM" id="SignalP"/>
    </source>
</evidence>
<dbReference type="Gene3D" id="3.40.50.1820">
    <property type="entry name" value="alpha/beta hydrolase"/>
    <property type="match status" value="1"/>
</dbReference>
<keyword evidence="2" id="KW-0732">Signal</keyword>
<protein>
    <submittedName>
        <fullName evidence="4">X-Pro dipeptidyl-peptidase</fullName>
    </submittedName>
</protein>
<dbReference type="SMART" id="SM00939">
    <property type="entry name" value="PepX_C"/>
    <property type="match status" value="1"/>
</dbReference>
<evidence type="ECO:0000259" key="3">
    <source>
        <dbReference type="SMART" id="SM00939"/>
    </source>
</evidence>
<dbReference type="Proteomes" id="UP000264071">
    <property type="component" value="Unassembled WGS sequence"/>
</dbReference>
<dbReference type="Gene3D" id="2.60.120.260">
    <property type="entry name" value="Galactose-binding domain-like"/>
    <property type="match status" value="1"/>
</dbReference>
<dbReference type="Pfam" id="PF08530">
    <property type="entry name" value="PepX_C"/>
    <property type="match status" value="1"/>
</dbReference>
<dbReference type="InterPro" id="IPR008979">
    <property type="entry name" value="Galactose-bd-like_sf"/>
</dbReference>
<dbReference type="InterPro" id="IPR005674">
    <property type="entry name" value="CocE/Ser_esterase"/>
</dbReference>
<reference evidence="4 5" key="1">
    <citation type="journal article" date="2018" name="Nat. Biotechnol.">
        <title>A standardized bacterial taxonomy based on genome phylogeny substantially revises the tree of life.</title>
        <authorList>
            <person name="Parks D.H."/>
            <person name="Chuvochina M."/>
            <person name="Waite D.W."/>
            <person name="Rinke C."/>
            <person name="Skarshewski A."/>
            <person name="Chaumeil P.A."/>
            <person name="Hugenholtz P."/>
        </authorList>
    </citation>
    <scope>NUCLEOTIDE SEQUENCE [LARGE SCALE GENOMIC DNA]</scope>
    <source>
        <strain evidence="4">UBA8844</strain>
    </source>
</reference>
<dbReference type="AlphaFoldDB" id="A0A3D4V9Q2"/>
<feature type="signal peptide" evidence="2">
    <location>
        <begin position="1"/>
        <end position="22"/>
    </location>
</feature>
<evidence type="ECO:0000313" key="5">
    <source>
        <dbReference type="Proteomes" id="UP000264071"/>
    </source>
</evidence>
<comment type="caution">
    <text evidence="4">The sequence shown here is derived from an EMBL/GenBank/DDBJ whole genome shotgun (WGS) entry which is preliminary data.</text>
</comment>
<dbReference type="NCBIfam" id="TIGR00976">
    <property type="entry name" value="CocE_NonD"/>
    <property type="match status" value="1"/>
</dbReference>
<dbReference type="InterPro" id="IPR013736">
    <property type="entry name" value="Xaa-Pro_dipept_C"/>
</dbReference>
<dbReference type="EMBL" id="DPIY01000009">
    <property type="protein sequence ID" value="HCT57368.1"/>
    <property type="molecule type" value="Genomic_DNA"/>
</dbReference>
<dbReference type="OMA" id="WMGDDFF"/>
<feature type="chain" id="PRO_5017775057" evidence="2">
    <location>
        <begin position="23"/>
        <end position="620"/>
    </location>
</feature>
<dbReference type="Gene3D" id="1.10.3020.10">
    <property type="entry name" value="alpha-amino acid ester hydrolase ( Helical cap domain)"/>
    <property type="match status" value="1"/>
</dbReference>
<keyword evidence="1" id="KW-0378">Hydrolase</keyword>
<evidence type="ECO:0000313" key="4">
    <source>
        <dbReference type="EMBL" id="HCT57368.1"/>
    </source>
</evidence>
<dbReference type="SUPFAM" id="SSF53474">
    <property type="entry name" value="alpha/beta-Hydrolases"/>
    <property type="match status" value="1"/>
</dbReference>
<name>A0A3D4V9Q2_9BACT</name>
<accession>A0A3D4V9Q2</accession>
<dbReference type="GO" id="GO:0008239">
    <property type="term" value="F:dipeptidyl-peptidase activity"/>
    <property type="evidence" value="ECO:0007669"/>
    <property type="project" value="InterPro"/>
</dbReference>
<evidence type="ECO:0000256" key="1">
    <source>
        <dbReference type="ARBA" id="ARBA00022801"/>
    </source>
</evidence>
<proteinExistence type="predicted"/>
<dbReference type="InterPro" id="IPR029058">
    <property type="entry name" value="AB_hydrolase_fold"/>
</dbReference>
<feature type="domain" description="Xaa-Pro dipeptidyl-peptidase C-terminal" evidence="3">
    <location>
        <begin position="350"/>
        <end position="609"/>
    </location>
</feature>
<sequence>MRRLALLLCGLTTLVTAPAVGAQAPTPADSARLATYERREVMIPMRDGVKLHTFVFTPKDQQGALPFILTRTPYGIGGAAGNFITSYAEMADERYIFVFQDIRGRFDSEGQFVMLRSPRDRKDSKAIDESTDTWDTIDWLLANVPRNNGRVGQLGVSYPGWLTVMSMLDPHPALKAVSPQASPASMFIGDDFHHNGAFRLAYGFEYVAMMESGKGMNRFAFDKVDNYSWHLENGPLSNIDRKYFKGERPTWNDFVAHPNFDAFWKREALAQYLDRVNVPTLNVGGWWDQEDFYGPLTIYQELEKHDTKGINYLVVGPWNHGGWRGRSGQTLGNIDFGSETAPYFRRTIEAPWFAYWLKDKGSLSLAEATTFESGTNEWRRHEAWPPKQNVGARRLYFHAEGKLAFEPPPARDPKPYDSYVSDPAKPVPYRARPILATFGPGSTWSQWLADDQRFVQDRPDVVAWETPALDHDVTIAGDIVARLMAATTGTDADWVVKLIDVYPEDHPKLGGYQFMVANEVLRGRFRDSYEHPKAIAPGKVTEFKVGLHTQNYRFQKGHKIRVQIQSSWFPLIDRNPQTFVPNIFKASASDYRAATQRIYRSPTLSSYLQLSIVTPNPIVP</sequence>
<dbReference type="SUPFAM" id="SSF49785">
    <property type="entry name" value="Galactose-binding domain-like"/>
    <property type="match status" value="1"/>
</dbReference>
<dbReference type="Pfam" id="PF02129">
    <property type="entry name" value="Peptidase_S15"/>
    <property type="match status" value="1"/>
</dbReference>